<accession>A0A4D6LCY5</accession>
<dbReference type="EMBL" id="CP039347">
    <property type="protein sequence ID" value="QCD86378.1"/>
    <property type="molecule type" value="Genomic_DNA"/>
</dbReference>
<evidence type="ECO:0000313" key="4">
    <source>
        <dbReference type="Proteomes" id="UP000501690"/>
    </source>
</evidence>
<gene>
    <name evidence="3" type="ORF">DEO72_LG3g899</name>
</gene>
<organism evidence="3 4">
    <name type="scientific">Vigna unguiculata</name>
    <name type="common">Cowpea</name>
    <dbReference type="NCBI Taxonomy" id="3917"/>
    <lineage>
        <taxon>Eukaryota</taxon>
        <taxon>Viridiplantae</taxon>
        <taxon>Streptophyta</taxon>
        <taxon>Embryophyta</taxon>
        <taxon>Tracheophyta</taxon>
        <taxon>Spermatophyta</taxon>
        <taxon>Magnoliopsida</taxon>
        <taxon>eudicotyledons</taxon>
        <taxon>Gunneridae</taxon>
        <taxon>Pentapetalae</taxon>
        <taxon>rosids</taxon>
        <taxon>fabids</taxon>
        <taxon>Fabales</taxon>
        <taxon>Fabaceae</taxon>
        <taxon>Papilionoideae</taxon>
        <taxon>50 kb inversion clade</taxon>
        <taxon>NPAAA clade</taxon>
        <taxon>indigoferoid/millettioid clade</taxon>
        <taxon>Phaseoleae</taxon>
        <taxon>Vigna</taxon>
    </lineage>
</organism>
<keyword evidence="1" id="KW-0175">Coiled coil</keyword>
<evidence type="ECO:0008006" key="5">
    <source>
        <dbReference type="Google" id="ProtNLM"/>
    </source>
</evidence>
<feature type="compositionally biased region" description="Low complexity" evidence="2">
    <location>
        <begin position="1"/>
        <end position="30"/>
    </location>
</feature>
<feature type="region of interest" description="Disordered" evidence="2">
    <location>
        <begin position="1"/>
        <end position="53"/>
    </location>
</feature>
<reference evidence="3 4" key="1">
    <citation type="submission" date="2019-04" db="EMBL/GenBank/DDBJ databases">
        <title>An improved genome assembly and genetic linkage map for asparagus bean, Vigna unguiculata ssp. sesquipedialis.</title>
        <authorList>
            <person name="Xia Q."/>
            <person name="Zhang R."/>
            <person name="Dong Y."/>
        </authorList>
    </citation>
    <scope>NUCLEOTIDE SEQUENCE [LARGE SCALE GENOMIC DNA]</scope>
    <source>
        <tissue evidence="3">Leaf</tissue>
    </source>
</reference>
<evidence type="ECO:0000313" key="3">
    <source>
        <dbReference type="EMBL" id="QCD86378.1"/>
    </source>
</evidence>
<proteinExistence type="predicted"/>
<evidence type="ECO:0000256" key="1">
    <source>
        <dbReference type="SAM" id="Coils"/>
    </source>
</evidence>
<dbReference type="AlphaFoldDB" id="A0A4D6LCY5"/>
<sequence>MSSYSDSVSLSISGSGSERSGVDGSSQSTSSDREQLGRSAKRVGGKQDVDGGARKDIMASERVNVVECVCKDREGATEEFFYMYMCHFSQLHIRLPFDEFTIGGGRSHFYTDDGSTKFSFYWTSNPWRYKGMTREELSVADKEVVRAVMQFSNKMPTKGLVRVYNLVHPIIDIEGHMVQMGKKNLTFFQTLRKEKAAKAKDAGSTEKVELSTKPCKGKDVKKVWATLLGPGSSSGGKGLEAGLIELPKTIIRCDIEINVSETLINLIDSMEPNALVMSMVEFNSKALILGRKVGSLYQRELKEGIGRKLRSYRDSEEKFKVKIANLEANYNDLKEKHKGLEVKLEDLKGCIIQEHINGFQKGLRQAAFFCKDVDVADPRFDVNKDVVDGQLISEVETSLEEEAEKTVVDEYMNVEEDVEGGDDQAAYDIVLMFSIHD</sequence>
<name>A0A4D6LCY5_VIGUN</name>
<keyword evidence="4" id="KW-1185">Reference proteome</keyword>
<protein>
    <recommendedName>
        <fullName evidence="5">Transposase</fullName>
    </recommendedName>
</protein>
<feature type="coiled-coil region" evidence="1">
    <location>
        <begin position="309"/>
        <end position="350"/>
    </location>
</feature>
<evidence type="ECO:0000256" key="2">
    <source>
        <dbReference type="SAM" id="MobiDB-lite"/>
    </source>
</evidence>
<dbReference type="Proteomes" id="UP000501690">
    <property type="component" value="Linkage Group LG3"/>
</dbReference>